<dbReference type="AlphaFoldDB" id="A0A3M7Q5T9"/>
<evidence type="ECO:0000256" key="1">
    <source>
        <dbReference type="SAM" id="Phobius"/>
    </source>
</evidence>
<proteinExistence type="predicted"/>
<sequence length="72" mass="8120">MNSSSVLLLVDSVFAFKLGYSLDSRYPEVLGFTSSVASLTILYWVTSSKFVFSFLSSFDSSLIKCKKRYKLL</sequence>
<keyword evidence="1" id="KW-1133">Transmembrane helix</keyword>
<comment type="caution">
    <text evidence="2">The sequence shown here is derived from an EMBL/GenBank/DDBJ whole genome shotgun (WGS) entry which is preliminary data.</text>
</comment>
<evidence type="ECO:0000313" key="2">
    <source>
        <dbReference type="EMBL" id="RNA06787.1"/>
    </source>
</evidence>
<name>A0A3M7Q5T9_BRAPC</name>
<keyword evidence="3" id="KW-1185">Reference proteome</keyword>
<feature type="transmembrane region" description="Helical" evidence="1">
    <location>
        <begin position="39"/>
        <end position="58"/>
    </location>
</feature>
<protein>
    <submittedName>
        <fullName evidence="2">Uncharacterized protein</fullName>
    </submittedName>
</protein>
<keyword evidence="1" id="KW-0812">Transmembrane</keyword>
<dbReference type="Proteomes" id="UP000276133">
    <property type="component" value="Unassembled WGS sequence"/>
</dbReference>
<dbReference type="EMBL" id="REGN01007283">
    <property type="protein sequence ID" value="RNA06787.1"/>
    <property type="molecule type" value="Genomic_DNA"/>
</dbReference>
<keyword evidence="1" id="KW-0472">Membrane</keyword>
<accession>A0A3M7Q5T9</accession>
<organism evidence="2 3">
    <name type="scientific">Brachionus plicatilis</name>
    <name type="common">Marine rotifer</name>
    <name type="synonym">Brachionus muelleri</name>
    <dbReference type="NCBI Taxonomy" id="10195"/>
    <lineage>
        <taxon>Eukaryota</taxon>
        <taxon>Metazoa</taxon>
        <taxon>Spiralia</taxon>
        <taxon>Gnathifera</taxon>
        <taxon>Rotifera</taxon>
        <taxon>Eurotatoria</taxon>
        <taxon>Monogononta</taxon>
        <taxon>Pseudotrocha</taxon>
        <taxon>Ploima</taxon>
        <taxon>Brachionidae</taxon>
        <taxon>Brachionus</taxon>
    </lineage>
</organism>
<reference evidence="2 3" key="1">
    <citation type="journal article" date="2018" name="Sci. Rep.">
        <title>Genomic signatures of local adaptation to the degree of environmental predictability in rotifers.</title>
        <authorList>
            <person name="Franch-Gras L."/>
            <person name="Hahn C."/>
            <person name="Garcia-Roger E.M."/>
            <person name="Carmona M.J."/>
            <person name="Serra M."/>
            <person name="Gomez A."/>
        </authorList>
    </citation>
    <scope>NUCLEOTIDE SEQUENCE [LARGE SCALE GENOMIC DNA]</scope>
    <source>
        <strain evidence="2">HYR1</strain>
    </source>
</reference>
<gene>
    <name evidence="2" type="ORF">BpHYR1_003880</name>
</gene>
<evidence type="ECO:0000313" key="3">
    <source>
        <dbReference type="Proteomes" id="UP000276133"/>
    </source>
</evidence>